<dbReference type="Proteomes" id="UP000242502">
    <property type="component" value="Unassembled WGS sequence"/>
</dbReference>
<gene>
    <name evidence="2" type="ORF">AB835_03245</name>
</gene>
<reference evidence="2 3" key="1">
    <citation type="journal article" date="2016" name="Appl. Environ. Microbiol.">
        <title>Lack of Overt Genome Reduction in the Bryostatin-Producing Bryozoan Symbiont "Candidatus Endobugula sertula".</title>
        <authorList>
            <person name="Miller I.J."/>
            <person name="Vanee N."/>
            <person name="Fong S.S."/>
            <person name="Lim-Fong G.E."/>
            <person name="Kwan J.C."/>
        </authorList>
    </citation>
    <scope>NUCLEOTIDE SEQUENCE [LARGE SCALE GENOMIC DNA]</scope>
    <source>
        <strain evidence="2">AB1-4</strain>
    </source>
</reference>
<protein>
    <submittedName>
        <fullName evidence="2">Uncharacterized protein</fullName>
    </submittedName>
</protein>
<evidence type="ECO:0000313" key="3">
    <source>
        <dbReference type="Proteomes" id="UP000242502"/>
    </source>
</evidence>
<sequence>MMIFGIIALVIVGCGGGGDDSNSTSTSSSNSSSTTTTPPPSVQTIINDGTACAPMGATVLVSGTVHYERVFFSTTASGLDYNNIQPRPVRGAVIQALGVGGCVMASALTSVTGTYSLAVSPNTSVKIRVKAQTQSTAGALWDFAVKDNTNSNGLYVLDGSFATSGIANSTRNLTATSGWTGSSYGGVRSAAPFAILDSVYKAIQKVVSVDASVNMDNADIFWSVNNSTASGTPSAGEIGTSYYLNDEIYLLGRQNSGTDEYDEHVIIHEWGHYFEDNLSRSDSIGGGHTISDILDMRVALSEGFGNALSGMVTDDPVYRDSYDAQQGNGSVINVETNAATNIGWFSEGSVQTILYDIYDTTADVNDSVSLGFSAIYNAMVSSEYKNQASLTSIFSLIDKVKEDNVGSASAIDTLVSSQSIDVIVDRFGTNETNSGGNATNLPMYKLLTDDGNPVIVCSHKDNGEYNKLGNGQFLRLQVVSAGSHNIVATRVSGLTSSDPDVGVYLNGSLIFVGTSSTNNTETITANLNVDEYIVEVHDFSNVDRSTTTGGNVCFNVSVF</sequence>
<dbReference type="AlphaFoldDB" id="A0A1D2QSA7"/>
<comment type="caution">
    <text evidence="2">The sequence shown here is derived from an EMBL/GenBank/DDBJ whole genome shotgun (WGS) entry which is preliminary data.</text>
</comment>
<dbReference type="STRING" id="62101.AB835_03245"/>
<feature type="compositionally biased region" description="Low complexity" evidence="1">
    <location>
        <begin position="21"/>
        <end position="36"/>
    </location>
</feature>
<evidence type="ECO:0000313" key="2">
    <source>
        <dbReference type="EMBL" id="ODS24472.1"/>
    </source>
</evidence>
<dbReference type="EMBL" id="MDLC01000008">
    <property type="protein sequence ID" value="ODS24472.1"/>
    <property type="molecule type" value="Genomic_DNA"/>
</dbReference>
<proteinExistence type="predicted"/>
<organism evidence="2 3">
    <name type="scientific">Candidatus Endobugula sertula</name>
    <name type="common">Bugula neritina bacterial symbiont</name>
    <dbReference type="NCBI Taxonomy" id="62101"/>
    <lineage>
        <taxon>Bacteria</taxon>
        <taxon>Pseudomonadati</taxon>
        <taxon>Pseudomonadota</taxon>
        <taxon>Gammaproteobacteria</taxon>
        <taxon>Cellvibrionales</taxon>
        <taxon>Cellvibrionaceae</taxon>
        <taxon>Candidatus Endobugula</taxon>
    </lineage>
</organism>
<accession>A0A1D2QSA7</accession>
<evidence type="ECO:0000256" key="1">
    <source>
        <dbReference type="SAM" id="MobiDB-lite"/>
    </source>
</evidence>
<name>A0A1D2QSA7_9GAMM</name>
<feature type="region of interest" description="Disordered" evidence="1">
    <location>
        <begin position="20"/>
        <end position="41"/>
    </location>
</feature>